<protein>
    <submittedName>
        <fullName evidence="2">Uncharacterized protein</fullName>
    </submittedName>
</protein>
<keyword evidence="3" id="KW-1185">Reference proteome</keyword>
<dbReference type="Proteomes" id="UP000060016">
    <property type="component" value="Chromosome"/>
</dbReference>
<reference evidence="2 3" key="1">
    <citation type="submission" date="2015-08" db="EMBL/GenBank/DDBJ databases">
        <authorList>
            <person name="Babu N.S."/>
            <person name="Beckwith C.J."/>
            <person name="Beseler K.G."/>
            <person name="Brison A."/>
            <person name="Carone J.V."/>
            <person name="Caskin T.P."/>
            <person name="Diamond M."/>
            <person name="Durham M.E."/>
            <person name="Foxe J.M."/>
            <person name="Go M."/>
            <person name="Henderson B.A."/>
            <person name="Jones I.B."/>
            <person name="McGettigan J.A."/>
            <person name="Micheletti S.J."/>
            <person name="Nasrallah M.E."/>
            <person name="Ortiz D."/>
            <person name="Piller C.R."/>
            <person name="Privatt S.R."/>
            <person name="Schneider S.L."/>
            <person name="Sharp S."/>
            <person name="Smith T.C."/>
            <person name="Stanton J.D."/>
            <person name="Ullery H.E."/>
            <person name="Wilson R.J."/>
            <person name="Serrano M.G."/>
            <person name="Buck G."/>
            <person name="Lee V."/>
            <person name="Wang Y."/>
            <person name="Carvalho R."/>
            <person name="Voegtly L."/>
            <person name="Shi R."/>
            <person name="Duckworth R."/>
            <person name="Johnson A."/>
            <person name="Loviza R."/>
            <person name="Walstead R."/>
            <person name="Shah Z."/>
            <person name="Kiflezghi M."/>
            <person name="Wade K."/>
            <person name="Ball S.L."/>
            <person name="Bradley K.W."/>
            <person name="Asai D.J."/>
            <person name="Bowman C.A."/>
            <person name="Russell D.A."/>
            <person name="Pope W.H."/>
            <person name="Jacobs-Sera D."/>
            <person name="Hendrix R.W."/>
            <person name="Hatfull G.F."/>
        </authorList>
    </citation>
    <scope>NUCLEOTIDE SEQUENCE [LARGE SCALE GENOMIC DNA]</scope>
    <source>
        <strain evidence="2 3">PUDD_83A45</strain>
    </source>
</reference>
<dbReference type="EMBL" id="CP012342">
    <property type="protein sequence ID" value="AKV58044.1"/>
    <property type="molecule type" value="Genomic_DNA"/>
</dbReference>
<name>A0A0K1R9F8_9CORY</name>
<dbReference type="KEGG" id="crie:AK829_01410"/>
<evidence type="ECO:0000256" key="1">
    <source>
        <dbReference type="SAM" id="MobiDB-lite"/>
    </source>
</evidence>
<evidence type="ECO:0000313" key="2">
    <source>
        <dbReference type="EMBL" id="AKV58044.1"/>
    </source>
</evidence>
<sequence length="141" mass="15529">MSVVEIISSREVPLGGPRAMTVHRTIPHRQRPMIGAWCFVDHFGPDDVARTGGMDVAPFEEEILMWWNFVARDFSEIKQARTQWQAQAGGDGERFGQVDGYVGHGGPGKNPDGMSWLPAPELPNATLKPRRNPGPIARAAI</sequence>
<feature type="region of interest" description="Disordered" evidence="1">
    <location>
        <begin position="85"/>
        <end position="141"/>
    </location>
</feature>
<dbReference type="AlphaFoldDB" id="A0A0K1R9F8"/>
<proteinExistence type="predicted"/>
<evidence type="ECO:0000313" key="3">
    <source>
        <dbReference type="Proteomes" id="UP000060016"/>
    </source>
</evidence>
<gene>
    <name evidence="2" type="ORF">AK829_01410</name>
</gene>
<dbReference type="PATRIC" id="fig|156976.3.peg.272"/>
<dbReference type="RefSeq" id="WP_052203593.1">
    <property type="nucleotide sequence ID" value="NZ_CP012342.1"/>
</dbReference>
<accession>A0A0K1R9F8</accession>
<organism evidence="2 3">
    <name type="scientific">Corynebacterium riegelii</name>
    <dbReference type="NCBI Taxonomy" id="156976"/>
    <lineage>
        <taxon>Bacteria</taxon>
        <taxon>Bacillati</taxon>
        <taxon>Actinomycetota</taxon>
        <taxon>Actinomycetes</taxon>
        <taxon>Mycobacteriales</taxon>
        <taxon>Corynebacteriaceae</taxon>
        <taxon>Corynebacterium</taxon>
    </lineage>
</organism>
<dbReference type="STRING" id="156976.AK829_01410"/>